<protein>
    <recommendedName>
        <fullName evidence="4">CN hydrolase domain-containing protein</fullName>
    </recommendedName>
</protein>
<keyword evidence="2" id="KW-0378">Hydrolase</keyword>
<dbReference type="InterPro" id="IPR036526">
    <property type="entry name" value="C-N_Hydrolase_sf"/>
</dbReference>
<organism evidence="5 6">
    <name type="scientific">Oedothorax gibbosus</name>
    <dbReference type="NCBI Taxonomy" id="931172"/>
    <lineage>
        <taxon>Eukaryota</taxon>
        <taxon>Metazoa</taxon>
        <taxon>Ecdysozoa</taxon>
        <taxon>Arthropoda</taxon>
        <taxon>Chelicerata</taxon>
        <taxon>Arachnida</taxon>
        <taxon>Araneae</taxon>
        <taxon>Araneomorphae</taxon>
        <taxon>Entelegynae</taxon>
        <taxon>Araneoidea</taxon>
        <taxon>Linyphiidae</taxon>
        <taxon>Erigoninae</taxon>
        <taxon>Oedothorax</taxon>
    </lineage>
</organism>
<dbReference type="SUPFAM" id="SSF56317">
    <property type="entry name" value="Carbon-nitrogen hydrolase"/>
    <property type="match status" value="1"/>
</dbReference>
<name>A0AAV6U2D0_9ARAC</name>
<evidence type="ECO:0000256" key="3">
    <source>
        <dbReference type="SAM" id="SignalP"/>
    </source>
</evidence>
<accession>A0AAV6U2D0</accession>
<evidence type="ECO:0000259" key="4">
    <source>
        <dbReference type="PROSITE" id="PS50263"/>
    </source>
</evidence>
<feature type="domain" description="CN hydrolase" evidence="4">
    <location>
        <begin position="28"/>
        <end position="317"/>
    </location>
</feature>
<dbReference type="PROSITE" id="PS50263">
    <property type="entry name" value="CN_HYDROLASE"/>
    <property type="match status" value="1"/>
</dbReference>
<evidence type="ECO:0000256" key="1">
    <source>
        <dbReference type="ARBA" id="ARBA00008225"/>
    </source>
</evidence>
<dbReference type="InterPro" id="IPR043957">
    <property type="entry name" value="Vanin_C"/>
</dbReference>
<comment type="caution">
    <text evidence="5">The sequence shown here is derived from an EMBL/GenBank/DDBJ whole genome shotgun (WGS) entry which is preliminary data.</text>
</comment>
<dbReference type="InterPro" id="IPR040154">
    <property type="entry name" value="Biotinidase/VNN"/>
</dbReference>
<keyword evidence="3" id="KW-0732">Signal</keyword>
<dbReference type="GO" id="GO:0016787">
    <property type="term" value="F:hydrolase activity"/>
    <property type="evidence" value="ECO:0007669"/>
    <property type="project" value="UniProtKB-KW"/>
</dbReference>
<feature type="chain" id="PRO_5043574423" description="CN hydrolase domain-containing protein" evidence="3">
    <location>
        <begin position="24"/>
        <end position="530"/>
    </location>
</feature>
<keyword evidence="6" id="KW-1185">Reference proteome</keyword>
<dbReference type="InterPro" id="IPR003010">
    <property type="entry name" value="C-N_Hydrolase"/>
</dbReference>
<dbReference type="Pfam" id="PF19018">
    <property type="entry name" value="Vanin_C"/>
    <property type="match status" value="1"/>
</dbReference>
<proteinExistence type="inferred from homology"/>
<evidence type="ECO:0000256" key="2">
    <source>
        <dbReference type="ARBA" id="ARBA00022801"/>
    </source>
</evidence>
<evidence type="ECO:0000313" key="5">
    <source>
        <dbReference type="EMBL" id="KAG8178632.1"/>
    </source>
</evidence>
<dbReference type="Gene3D" id="3.60.110.10">
    <property type="entry name" value="Carbon-nitrogen hydrolase"/>
    <property type="match status" value="1"/>
</dbReference>
<dbReference type="Pfam" id="PF00795">
    <property type="entry name" value="CN_hydrolase"/>
    <property type="match status" value="1"/>
</dbReference>
<dbReference type="Proteomes" id="UP000827092">
    <property type="component" value="Unassembled WGS sequence"/>
</dbReference>
<gene>
    <name evidence="5" type="ORF">JTE90_016294</name>
</gene>
<dbReference type="PANTHER" id="PTHR10609">
    <property type="entry name" value="BIOTINIDASE-RELATED"/>
    <property type="match status" value="1"/>
</dbReference>
<dbReference type="EMBL" id="JAFNEN010000679">
    <property type="protein sequence ID" value="KAG8178632.1"/>
    <property type="molecule type" value="Genomic_DNA"/>
</dbReference>
<feature type="signal peptide" evidence="3">
    <location>
        <begin position="1"/>
        <end position="23"/>
    </location>
</feature>
<sequence length="530" mass="59587">MSLNLRTLGVLIVIVSISSLVSADKDFYRAAVLELAQFADLSYSPSEVAQRNLKLYETAVTAAATDQADIIVFPESGLFPLLKINRSVALELSENIPNPKLDAYNPCKENYLTDIHPILTKLSCLAKENGIFVVANIIDRKNCEFSQFCDANDSSDFCSENSVDCPDDGNIYFNTNVVFNRKGLLVAKYYKRHLYFEPDMRTSDYPGNVYFATDFGNFTTAICFDLVYKDLVDAVNKPEIANVAFSTNWLNHLPFFYFSIPIQQAFAIANSVNVLASNVNNPRVSLGSGIYSGDRGALIYSLTPDRRTKLLIANVPKVVGGPRKEIVTNAKRFIIREKSAVEDATDEKGIPLTDDCTTEVLVKLTDKYTDFRCSPPVQNTFEFIKLEGNRGDLEVCSGSFCCSLSYEATSMDEEYFLVYSANPLTFQDSYEQASEACFVACCEEVGNVPCRNYKLHSYTVFQKIHLKGNFSTQYVYPFVVDSGIRLTERDSWQFKGKREIIYQNVNSNSSIIFIGLHGRIFDEDKEHLQE</sequence>
<evidence type="ECO:0000313" key="6">
    <source>
        <dbReference type="Proteomes" id="UP000827092"/>
    </source>
</evidence>
<reference evidence="5 6" key="1">
    <citation type="journal article" date="2022" name="Nat. Ecol. Evol.">
        <title>A masculinizing supergene underlies an exaggerated male reproductive morph in a spider.</title>
        <authorList>
            <person name="Hendrickx F."/>
            <person name="De Corte Z."/>
            <person name="Sonet G."/>
            <person name="Van Belleghem S.M."/>
            <person name="Kostlbacher S."/>
            <person name="Vangestel C."/>
        </authorList>
    </citation>
    <scope>NUCLEOTIDE SEQUENCE [LARGE SCALE GENOMIC DNA]</scope>
    <source>
        <strain evidence="5">W744_W776</strain>
    </source>
</reference>
<comment type="similarity">
    <text evidence="1">Belongs to the carbon-nitrogen hydrolase superfamily. BTD/VNN family.</text>
</comment>
<dbReference type="AlphaFoldDB" id="A0AAV6U2D0"/>
<dbReference type="PANTHER" id="PTHR10609:SF27">
    <property type="entry name" value="CN HYDROLASE DOMAIN-CONTAINING PROTEIN-RELATED"/>
    <property type="match status" value="1"/>
</dbReference>